<evidence type="ECO:0000313" key="3">
    <source>
        <dbReference type="Proteomes" id="UP000002195"/>
    </source>
</evidence>
<dbReference type="FunCoup" id="Q55B15">
    <property type="interactions" value="141"/>
</dbReference>
<dbReference type="Proteomes" id="UP000002195">
    <property type="component" value="Unassembled WGS sequence"/>
</dbReference>
<evidence type="ECO:0000313" key="2">
    <source>
        <dbReference type="EMBL" id="EAL71870.1"/>
    </source>
</evidence>
<feature type="signal peptide" evidence="1">
    <location>
        <begin position="1"/>
        <end position="22"/>
    </location>
</feature>
<keyword evidence="1" id="KW-0732">Signal</keyword>
<gene>
    <name evidence="2" type="ORF">DDB_G0271480</name>
</gene>
<accession>Q55B15</accession>
<dbReference type="dictyBase" id="DDB_G0271480"/>
<proteinExistence type="predicted"/>
<feature type="chain" id="PRO_5004250255" evidence="1">
    <location>
        <begin position="23"/>
        <end position="1215"/>
    </location>
</feature>
<dbReference type="InParanoid" id="Q55B15"/>
<dbReference type="PaxDb" id="44689-DDB0216849"/>
<evidence type="ECO:0000256" key="1">
    <source>
        <dbReference type="SAM" id="SignalP"/>
    </source>
</evidence>
<organism evidence="2 3">
    <name type="scientific">Dictyostelium discoideum</name>
    <name type="common">Social amoeba</name>
    <dbReference type="NCBI Taxonomy" id="44689"/>
    <lineage>
        <taxon>Eukaryota</taxon>
        <taxon>Amoebozoa</taxon>
        <taxon>Evosea</taxon>
        <taxon>Eumycetozoa</taxon>
        <taxon>Dictyostelia</taxon>
        <taxon>Dictyosteliales</taxon>
        <taxon>Dictyosteliaceae</taxon>
        <taxon>Dictyostelium</taxon>
    </lineage>
</organism>
<sequence length="1215" mass="137259">MKVINIILLIILFIINCENVKSIDCSYKPEMIKINSCSLQASLEVQDQYYSFENVYIEPFLLPINSENSFYYNLNNGIEYTLNIQNKGCNNNVTEKFKPTGMYYELITQPKCMNTLFKFNLFYYYLNGSSITISTKQGNLEYYNYDKSCKANFVIVPQSVTNGVVQNGAVKIVNPTCGFNNGSITVDLTKGYSNVRLFRFNEGELDDEVQPSNIPGSFLNLPYNSYVISVESEECGNEIVNIELINTLPTLNVEIKEVPNFFEDSTFSFSLSSGEQGILNSTNAFVFVNENDDEPISNWTDYTARFTSGTLEYGYYYNVDFLPGNEKSCETFEYVNGVIPASVLKYTITKHGDSCLNDLLLTVYQFSNNPISLYDFNADSMMTFGDGGNTTVIPYNRDFSLQEKYAGPTQYFSTVYKVPTYSLVETTKGGLTGCWRTFNITINDYESLGDLELEFNYKTDSIYYPVDGVFIDIPSGPYRISYFVGDCDTKSYFTILNSKEDECNQDVISTSYRILQNATCSEPYEVEFTASTPLGLVSYNLSVYSLSHVDDRYEFPNSLAYVDVLYYNPNTLIWDDKEFNISIGHDAKCSFTYGTIELEIPNDPYNPNIQYNVKNVFGNDGKPLRSAGPGLNYLIPPGENNLIVQYFYGGNYNNICYKSKSVNINAEISIKPQYTSNANTDCQTPNGKIIISNYQAFTNITIELSDQQSFIIAVNGELTNLKGGDYNVFFESESCSGFVTINVPTSEDNVEIETSILQNPSCLVYFSPGNSDGKIKVNVKKDGVQLDNLIVSDLADSHSDNNVFIGGKVGLNSLMIKSGNCTWYRDVNVEKIDGPMFSLETLLNESCGWPNVYKLNIGNPNVVIKQTSYSDSNKNFYQGSYYFVLSSSTSYSLLLQWSTICSESFNIPAKNNIQDYQEYPIQYEIVKADNCHSLKIDIIIKNMNEFSTMSIFSRVPESINSTHAIFRNLPPNKYYNVEYLKTKPYCYSYQQIGEYEISSGLTKESLKIKKSNDMCHNGIGKIEIQTPLDTDNYYYSMQKINGLMSGGYETNTHLTNDNADQVLSNLPNGIYYITRICKSILNCYIREKVEIISENPSIQSITINHSYSNKNNGTVEIKLNYNTTKSVTFEIVNTQLSNNNGIFSNLSPNNYQIKITITDRMCPVTLYENFSINSIPTPKPVDPSKDPSDELSTSTLIQINHLLLLLIILILTIII</sequence>
<protein>
    <submittedName>
        <fullName evidence="2">Uncharacterized protein</fullName>
    </submittedName>
</protein>
<dbReference type="VEuPathDB" id="AmoebaDB:DDB_G0271480"/>
<comment type="caution">
    <text evidence="2">The sequence shown here is derived from an EMBL/GenBank/DDBJ whole genome shotgun (WGS) entry which is preliminary data.</text>
</comment>
<dbReference type="EMBL" id="AAFI02000006">
    <property type="protein sequence ID" value="EAL71870.1"/>
    <property type="molecule type" value="Genomic_DNA"/>
</dbReference>
<dbReference type="AlphaFoldDB" id="Q55B15"/>
<dbReference type="RefSeq" id="XP_645797.1">
    <property type="nucleotide sequence ID" value="XM_640705.1"/>
</dbReference>
<keyword evidence="3" id="KW-1185">Reference proteome</keyword>
<reference evidence="2 3" key="1">
    <citation type="journal article" date="2005" name="Nature">
        <title>The genome of the social amoeba Dictyostelium discoideum.</title>
        <authorList>
            <consortium name="The Dictyostelium discoideum Sequencing Consortium"/>
            <person name="Eichinger L."/>
            <person name="Pachebat J.A."/>
            <person name="Glockner G."/>
            <person name="Rajandream M.A."/>
            <person name="Sucgang R."/>
            <person name="Berriman M."/>
            <person name="Song J."/>
            <person name="Olsen R."/>
            <person name="Szafranski K."/>
            <person name="Xu Q."/>
            <person name="Tunggal B."/>
            <person name="Kummerfeld S."/>
            <person name="Madera M."/>
            <person name="Konfortov B.A."/>
            <person name="Rivero F."/>
            <person name="Bankier A.T."/>
            <person name="Lehmann R."/>
            <person name="Hamlin N."/>
            <person name="Davies R."/>
            <person name="Gaudet P."/>
            <person name="Fey P."/>
            <person name="Pilcher K."/>
            <person name="Chen G."/>
            <person name="Saunders D."/>
            <person name="Sodergren E."/>
            <person name="Davis P."/>
            <person name="Kerhornou A."/>
            <person name="Nie X."/>
            <person name="Hall N."/>
            <person name="Anjard C."/>
            <person name="Hemphill L."/>
            <person name="Bason N."/>
            <person name="Farbrother P."/>
            <person name="Desany B."/>
            <person name="Just E."/>
            <person name="Morio T."/>
            <person name="Rost R."/>
            <person name="Churcher C."/>
            <person name="Cooper J."/>
            <person name="Haydock S."/>
            <person name="van Driessche N."/>
            <person name="Cronin A."/>
            <person name="Goodhead I."/>
            <person name="Muzny D."/>
            <person name="Mourier T."/>
            <person name="Pain A."/>
            <person name="Lu M."/>
            <person name="Harper D."/>
            <person name="Lindsay R."/>
            <person name="Hauser H."/>
            <person name="James K."/>
            <person name="Quiles M."/>
            <person name="Madan Babu M."/>
            <person name="Saito T."/>
            <person name="Buchrieser C."/>
            <person name="Wardroper A."/>
            <person name="Felder M."/>
            <person name="Thangavelu M."/>
            <person name="Johnson D."/>
            <person name="Knights A."/>
            <person name="Loulseged H."/>
            <person name="Mungall K."/>
            <person name="Oliver K."/>
            <person name="Price C."/>
            <person name="Quail M.A."/>
            <person name="Urushihara H."/>
            <person name="Hernandez J."/>
            <person name="Rabbinowitsch E."/>
            <person name="Steffen D."/>
            <person name="Sanders M."/>
            <person name="Ma J."/>
            <person name="Kohara Y."/>
            <person name="Sharp S."/>
            <person name="Simmonds M."/>
            <person name="Spiegler S."/>
            <person name="Tivey A."/>
            <person name="Sugano S."/>
            <person name="White B."/>
            <person name="Walker D."/>
            <person name="Woodward J."/>
            <person name="Winckler T."/>
            <person name="Tanaka Y."/>
            <person name="Shaulsky G."/>
            <person name="Schleicher M."/>
            <person name="Weinstock G."/>
            <person name="Rosenthal A."/>
            <person name="Cox E.C."/>
            <person name="Chisholm R.L."/>
            <person name="Gibbs R."/>
            <person name="Loomis W.F."/>
            <person name="Platzer M."/>
            <person name="Kay R.R."/>
            <person name="Williams J."/>
            <person name="Dear P.H."/>
            <person name="Noegel A.A."/>
            <person name="Barrell B."/>
            <person name="Kuspa A."/>
        </authorList>
    </citation>
    <scope>NUCLEOTIDE SEQUENCE [LARGE SCALE GENOMIC DNA]</scope>
    <source>
        <strain evidence="2 3">AX4</strain>
    </source>
</reference>
<name>Q55B15_DICDI</name>
<dbReference type="KEGG" id="ddi:DDB_G0271480"/>
<dbReference type="GeneID" id="8617989"/>
<dbReference type="PhylomeDB" id="Q55B15"/>
<dbReference type="OMA" id="YITRICK"/>
<dbReference type="HOGENOM" id="CLU_271632_0_0_1"/>